<keyword evidence="2" id="KW-1185">Reference proteome</keyword>
<reference evidence="1 2" key="1">
    <citation type="submission" date="2024-01" db="EMBL/GenBank/DDBJ databases">
        <authorList>
            <person name="Deng Y."/>
            <person name="Su J."/>
        </authorList>
    </citation>
    <scope>NUCLEOTIDE SEQUENCE [LARGE SCALE GENOMIC DNA]</scope>
    <source>
        <strain evidence="1 2">CPCC 100088</strain>
    </source>
</reference>
<organism evidence="1 2">
    <name type="scientific">Thioclava kandeliae</name>
    <dbReference type="NCBI Taxonomy" id="3070818"/>
    <lineage>
        <taxon>Bacteria</taxon>
        <taxon>Pseudomonadati</taxon>
        <taxon>Pseudomonadota</taxon>
        <taxon>Alphaproteobacteria</taxon>
        <taxon>Rhodobacterales</taxon>
        <taxon>Paracoccaceae</taxon>
        <taxon>Thioclava</taxon>
    </lineage>
</organism>
<accession>A0ABV1SJT9</accession>
<name>A0ABV1SJT9_9RHOB</name>
<evidence type="ECO:0000313" key="1">
    <source>
        <dbReference type="EMBL" id="MER5173162.1"/>
    </source>
</evidence>
<protein>
    <recommendedName>
        <fullName evidence="3">PAS fold-4 domain-containing protein</fullName>
    </recommendedName>
</protein>
<proteinExistence type="predicted"/>
<dbReference type="EMBL" id="JAYWLC010000015">
    <property type="protein sequence ID" value="MER5173162.1"/>
    <property type="molecule type" value="Genomic_DNA"/>
</dbReference>
<dbReference type="Proteomes" id="UP001438953">
    <property type="component" value="Unassembled WGS sequence"/>
</dbReference>
<evidence type="ECO:0008006" key="3">
    <source>
        <dbReference type="Google" id="ProtNLM"/>
    </source>
</evidence>
<reference evidence="1 2" key="2">
    <citation type="submission" date="2024-06" db="EMBL/GenBank/DDBJ databases">
        <title>Thioclava kandeliae sp. nov. from a rhizosphere soil sample of Kandelia candel in a mangrove.</title>
        <authorList>
            <person name="Mu T."/>
        </authorList>
    </citation>
    <scope>NUCLEOTIDE SEQUENCE [LARGE SCALE GENOMIC DNA]</scope>
    <source>
        <strain evidence="1 2">CPCC 100088</strain>
    </source>
</reference>
<evidence type="ECO:0000313" key="2">
    <source>
        <dbReference type="Proteomes" id="UP001438953"/>
    </source>
</evidence>
<sequence>MLFTEEFTQNQALPALSGHLQALPTETALTSAIIIDRERQVVAAHRQGLALPDHGFVEKCSRAWRDVLMGVDGEMARNCVDLAFSGQRCAFETVWQGPGYETSWSITLIPLKNREETVSNILVCATRLTAESLPDPQQDLQEIAHTLANITTVIGCGAKMLRRNGALDESLKENIAAGLEDSAQKAEEALIRLRQIIGSCAQ</sequence>
<dbReference type="RefSeq" id="WP_339113834.1">
    <property type="nucleotide sequence ID" value="NZ_JAYWLC010000015.1"/>
</dbReference>
<comment type="caution">
    <text evidence="1">The sequence shown here is derived from an EMBL/GenBank/DDBJ whole genome shotgun (WGS) entry which is preliminary data.</text>
</comment>
<gene>
    <name evidence="1" type="ORF">VSX56_15440</name>
</gene>